<gene>
    <name evidence="3" type="primary">mshA_14</name>
    <name evidence="3" type="ORF">EKPJFOCH_4220</name>
</gene>
<evidence type="ECO:0000313" key="4">
    <source>
        <dbReference type="Proteomes" id="UP001055101"/>
    </source>
</evidence>
<sequence>MIVPRSQAFLRHMASRLNDLWSASPTPVPDQAKVLFLVAGLSVGGAERHTVTVRAALARRGFPTSLLAVGSRRSEVIAALPGAEDAEQLNVKGMSSLSGWVSLWRALRRSDANIVVCVNQAPLISAAFLRLALGTRAKIVCVFHTTILRPSDQIRLPLFRVGLGLADALVYVSRNQASYWRARWLWCRKQAIIQNGIDLDRFGADPAARVAMRQRLDVADDEILVGLVAAFRPEKNHAQLLDVVREAHDRGARVKVLFVGDGETRPSTERLARDLNLDSLVIFAGEQSDVRPWMSACDCGVLCSDAVETFSLAAIEFLASGVPMLMSDIGGASEIVEHGVNGFLFAVGDSQAFADCLMKASDPAIRERLQAQAVRSVQGLSEERMVDGYVSLLHAVSAGSRQRLRRLAPETGPLPVRSAD</sequence>
<feature type="domain" description="Glycosyl transferase family 1" evidence="1">
    <location>
        <begin position="212"/>
        <end position="361"/>
    </location>
</feature>
<dbReference type="PANTHER" id="PTHR45947">
    <property type="entry name" value="SULFOQUINOVOSYL TRANSFERASE SQD2"/>
    <property type="match status" value="1"/>
</dbReference>
<evidence type="ECO:0000259" key="1">
    <source>
        <dbReference type="Pfam" id="PF00534"/>
    </source>
</evidence>
<feature type="domain" description="Glycosyltransferase subfamily 4-like N-terminal" evidence="2">
    <location>
        <begin position="43"/>
        <end position="201"/>
    </location>
</feature>
<organism evidence="3 4">
    <name type="scientific">Methylobacterium thuringiense</name>
    <dbReference type="NCBI Taxonomy" id="1003091"/>
    <lineage>
        <taxon>Bacteria</taxon>
        <taxon>Pseudomonadati</taxon>
        <taxon>Pseudomonadota</taxon>
        <taxon>Alphaproteobacteria</taxon>
        <taxon>Hyphomicrobiales</taxon>
        <taxon>Methylobacteriaceae</taxon>
        <taxon>Methylobacterium</taxon>
    </lineage>
</organism>
<dbReference type="InterPro" id="IPR028098">
    <property type="entry name" value="Glyco_trans_4-like_N"/>
</dbReference>
<dbReference type="Proteomes" id="UP001055101">
    <property type="component" value="Unassembled WGS sequence"/>
</dbReference>
<dbReference type="InterPro" id="IPR050194">
    <property type="entry name" value="Glycosyltransferase_grp1"/>
</dbReference>
<reference evidence="3" key="1">
    <citation type="journal article" date="2021" name="Front. Microbiol.">
        <title>Comprehensive Comparative Genomics and Phenotyping of Methylobacterium Species.</title>
        <authorList>
            <person name="Alessa O."/>
            <person name="Ogura Y."/>
            <person name="Fujitani Y."/>
            <person name="Takami H."/>
            <person name="Hayashi T."/>
            <person name="Sahin N."/>
            <person name="Tani A."/>
        </authorList>
    </citation>
    <scope>NUCLEOTIDE SEQUENCE</scope>
    <source>
        <strain evidence="3">DSM 23674</strain>
    </source>
</reference>
<dbReference type="InterPro" id="IPR001296">
    <property type="entry name" value="Glyco_trans_1"/>
</dbReference>
<dbReference type="Gene3D" id="3.40.50.2000">
    <property type="entry name" value="Glycogen Phosphorylase B"/>
    <property type="match status" value="2"/>
</dbReference>
<keyword evidence="4" id="KW-1185">Reference proteome</keyword>
<accession>A0ABQ4TSQ3</accession>
<dbReference type="Pfam" id="PF00534">
    <property type="entry name" value="Glycos_transf_1"/>
    <property type="match status" value="1"/>
</dbReference>
<evidence type="ECO:0000313" key="3">
    <source>
        <dbReference type="EMBL" id="GJE57702.1"/>
    </source>
</evidence>
<dbReference type="Pfam" id="PF13439">
    <property type="entry name" value="Glyco_transf_4"/>
    <property type="match status" value="1"/>
</dbReference>
<reference evidence="3" key="2">
    <citation type="submission" date="2021-08" db="EMBL/GenBank/DDBJ databases">
        <authorList>
            <person name="Tani A."/>
            <person name="Ola A."/>
            <person name="Ogura Y."/>
            <person name="Katsura K."/>
            <person name="Hayashi T."/>
        </authorList>
    </citation>
    <scope>NUCLEOTIDE SEQUENCE</scope>
    <source>
        <strain evidence="3">DSM 23674</strain>
    </source>
</reference>
<protein>
    <submittedName>
        <fullName evidence="3">D-inositol-3-phosphate glycosyltransferase</fullName>
    </submittedName>
</protein>
<dbReference type="SUPFAM" id="SSF53756">
    <property type="entry name" value="UDP-Glycosyltransferase/glycogen phosphorylase"/>
    <property type="match status" value="1"/>
</dbReference>
<dbReference type="PANTHER" id="PTHR45947:SF3">
    <property type="entry name" value="SULFOQUINOVOSYL TRANSFERASE SQD2"/>
    <property type="match status" value="1"/>
</dbReference>
<comment type="caution">
    <text evidence="3">The sequence shown here is derived from an EMBL/GenBank/DDBJ whole genome shotgun (WGS) entry which is preliminary data.</text>
</comment>
<dbReference type="EMBL" id="BPRA01000027">
    <property type="protein sequence ID" value="GJE57702.1"/>
    <property type="molecule type" value="Genomic_DNA"/>
</dbReference>
<name>A0ABQ4TSQ3_9HYPH</name>
<proteinExistence type="predicted"/>
<evidence type="ECO:0000259" key="2">
    <source>
        <dbReference type="Pfam" id="PF13439"/>
    </source>
</evidence>